<dbReference type="Gene3D" id="3.40.50.2000">
    <property type="entry name" value="Glycogen Phosphorylase B"/>
    <property type="match status" value="1"/>
</dbReference>
<proteinExistence type="predicted"/>
<protein>
    <submittedName>
        <fullName evidence="1">Uncharacterized protein</fullName>
    </submittedName>
</protein>
<comment type="caution">
    <text evidence="1">The sequence shown here is derived from an EMBL/GenBank/DDBJ whole genome shotgun (WGS) entry which is preliminary data.</text>
</comment>
<evidence type="ECO:0000313" key="1">
    <source>
        <dbReference type="EMBL" id="KAF3456674.1"/>
    </source>
</evidence>
<sequence length="105" mass="11870">MSTGDSTFIGSLLFASFLDGLDDDGFKPGEDFEFYMIAVEAHSRDLPSFYKLQTRHCWSRIFKAQFEMLDKESKPKVLVNTFDALEPEALRAIGGNKLDLIESDP</sequence>
<reference evidence="1" key="1">
    <citation type="submission" date="2020-03" db="EMBL/GenBank/DDBJ databases">
        <title>A high-quality chromosome-level genome assembly of a woody plant with both climbing and erect habits, Rhamnella rubrinervis.</title>
        <authorList>
            <person name="Lu Z."/>
            <person name="Yang Y."/>
            <person name="Zhu X."/>
            <person name="Sun Y."/>
        </authorList>
    </citation>
    <scope>NUCLEOTIDE SEQUENCE</scope>
    <source>
        <strain evidence="1">BYM</strain>
        <tissue evidence="1">Leaf</tissue>
    </source>
</reference>
<dbReference type="AlphaFoldDB" id="A0A8K0HSC8"/>
<organism evidence="1 2">
    <name type="scientific">Rhamnella rubrinervis</name>
    <dbReference type="NCBI Taxonomy" id="2594499"/>
    <lineage>
        <taxon>Eukaryota</taxon>
        <taxon>Viridiplantae</taxon>
        <taxon>Streptophyta</taxon>
        <taxon>Embryophyta</taxon>
        <taxon>Tracheophyta</taxon>
        <taxon>Spermatophyta</taxon>
        <taxon>Magnoliopsida</taxon>
        <taxon>eudicotyledons</taxon>
        <taxon>Gunneridae</taxon>
        <taxon>Pentapetalae</taxon>
        <taxon>rosids</taxon>
        <taxon>fabids</taxon>
        <taxon>Rosales</taxon>
        <taxon>Rhamnaceae</taxon>
        <taxon>rhamnoid group</taxon>
        <taxon>Rhamneae</taxon>
        <taxon>Rhamnella</taxon>
    </lineage>
</organism>
<evidence type="ECO:0000313" key="2">
    <source>
        <dbReference type="Proteomes" id="UP000796880"/>
    </source>
</evidence>
<dbReference type="EMBL" id="VOIH02000001">
    <property type="protein sequence ID" value="KAF3456674.1"/>
    <property type="molecule type" value="Genomic_DNA"/>
</dbReference>
<dbReference type="Proteomes" id="UP000796880">
    <property type="component" value="Unassembled WGS sequence"/>
</dbReference>
<keyword evidence="2" id="KW-1185">Reference proteome</keyword>
<name>A0A8K0HSC8_9ROSA</name>
<dbReference type="OrthoDB" id="1739154at2759"/>
<gene>
    <name evidence="1" type="ORF">FNV43_RR01328</name>
</gene>
<accession>A0A8K0HSC8</accession>